<dbReference type="Proteomes" id="UP001444625">
    <property type="component" value="Unassembled WGS sequence"/>
</dbReference>
<evidence type="ECO:0000313" key="4">
    <source>
        <dbReference type="Proteomes" id="UP001444625"/>
    </source>
</evidence>
<evidence type="ECO:0000256" key="2">
    <source>
        <dbReference type="SAM" id="Phobius"/>
    </source>
</evidence>
<dbReference type="RefSeq" id="WP_345825229.1">
    <property type="nucleotide sequence ID" value="NZ_JBDIML010000003.1"/>
</dbReference>
<proteinExistence type="predicted"/>
<keyword evidence="3" id="KW-0645">Protease</keyword>
<evidence type="ECO:0000313" key="3">
    <source>
        <dbReference type="EMBL" id="MEN2767763.1"/>
    </source>
</evidence>
<dbReference type="PANTHER" id="PTHR43019">
    <property type="entry name" value="SERINE ENDOPROTEASE DEGS"/>
    <property type="match status" value="1"/>
</dbReference>
<dbReference type="PRINTS" id="PR00834">
    <property type="entry name" value="PROTEASES2C"/>
</dbReference>
<keyword evidence="1" id="KW-0378">Hydrolase</keyword>
<keyword evidence="1" id="KW-0720">Serine protease</keyword>
<dbReference type="Gene3D" id="2.40.10.10">
    <property type="entry name" value="Trypsin-like serine proteases"/>
    <property type="match status" value="2"/>
</dbReference>
<dbReference type="InterPro" id="IPR009003">
    <property type="entry name" value="Peptidase_S1_PA"/>
</dbReference>
<accession>A0ABU9XJT9</accession>
<dbReference type="Pfam" id="PF13365">
    <property type="entry name" value="Trypsin_2"/>
    <property type="match status" value="1"/>
</dbReference>
<dbReference type="EMBL" id="JBDIML010000003">
    <property type="protein sequence ID" value="MEN2767763.1"/>
    <property type="molecule type" value="Genomic_DNA"/>
</dbReference>
<name>A0ABU9XJT9_9BACI</name>
<keyword evidence="4" id="KW-1185">Reference proteome</keyword>
<gene>
    <name evidence="3" type="ORF">ABC228_11225</name>
</gene>
<sequence>MDKEKKVKPDIIDDDLYEEFEDDELYEIVEQVRQDALRKAAMKEENKQPKRPFPKWAFWLIAIALLLNVIAILPRTFSIPAIDFLITSAKLSTDEEIQQYKKSVVVVETEESKGTGFSISSDGYILTNHHVVDDVSEVKVGFPNNGIFTAEVVERYPDVDLALLKTESDDKLPYLTLIDKTVFEKDEPISFIGNPLAFNGIANQGTIIGYTELKSWEKPVVMIRAPVYRGNSGSPIINQDGKVIGIIFATIDHDEHGKVGLFIPVDYFYEQQNNL</sequence>
<comment type="caution">
    <text evidence="3">The sequence shown here is derived from an EMBL/GenBank/DDBJ whole genome shotgun (WGS) entry which is preliminary data.</text>
</comment>
<dbReference type="InterPro" id="IPR043504">
    <property type="entry name" value="Peptidase_S1_PA_chymotrypsin"/>
</dbReference>
<protein>
    <submittedName>
        <fullName evidence="3">Serine protease</fullName>
    </submittedName>
</protein>
<dbReference type="InterPro" id="IPR001940">
    <property type="entry name" value="Peptidase_S1C"/>
</dbReference>
<organism evidence="3 4">
    <name type="scientific">Ornithinibacillus xuwenensis</name>
    <dbReference type="NCBI Taxonomy" id="3144668"/>
    <lineage>
        <taxon>Bacteria</taxon>
        <taxon>Bacillati</taxon>
        <taxon>Bacillota</taxon>
        <taxon>Bacilli</taxon>
        <taxon>Bacillales</taxon>
        <taxon>Bacillaceae</taxon>
        <taxon>Ornithinibacillus</taxon>
    </lineage>
</organism>
<feature type="transmembrane region" description="Helical" evidence="2">
    <location>
        <begin position="56"/>
        <end position="73"/>
    </location>
</feature>
<keyword evidence="2" id="KW-0812">Transmembrane</keyword>
<evidence type="ECO:0000256" key="1">
    <source>
        <dbReference type="ARBA" id="ARBA00022825"/>
    </source>
</evidence>
<reference evidence="3 4" key="1">
    <citation type="submission" date="2024-05" db="EMBL/GenBank/DDBJ databases">
        <authorList>
            <person name="Haq I."/>
            <person name="Ullah Z."/>
            <person name="Ahmad R."/>
            <person name="Li M."/>
            <person name="Tong Y."/>
        </authorList>
    </citation>
    <scope>NUCLEOTIDE SEQUENCE [LARGE SCALE GENOMIC DNA]</scope>
    <source>
        <strain evidence="3 4">16A2E</strain>
    </source>
</reference>
<keyword evidence="2" id="KW-1133">Transmembrane helix</keyword>
<dbReference type="GO" id="GO:0006508">
    <property type="term" value="P:proteolysis"/>
    <property type="evidence" value="ECO:0007669"/>
    <property type="project" value="UniProtKB-KW"/>
</dbReference>
<dbReference type="SUPFAM" id="SSF50494">
    <property type="entry name" value="Trypsin-like serine proteases"/>
    <property type="match status" value="1"/>
</dbReference>
<keyword evidence="2" id="KW-0472">Membrane</keyword>
<dbReference type="PANTHER" id="PTHR43019:SF23">
    <property type="entry name" value="PROTEASE DO-LIKE 5, CHLOROPLASTIC"/>
    <property type="match status" value="1"/>
</dbReference>
<dbReference type="GO" id="GO:0008233">
    <property type="term" value="F:peptidase activity"/>
    <property type="evidence" value="ECO:0007669"/>
    <property type="project" value="UniProtKB-KW"/>
</dbReference>